<dbReference type="Gene3D" id="1.20.5.740">
    <property type="entry name" value="Single helix bin"/>
    <property type="match status" value="1"/>
</dbReference>
<dbReference type="InterPro" id="IPR025897">
    <property type="entry name" value="Antitoxin_SpoIISB"/>
</dbReference>
<name>A0A0C2VMX7_9BACL</name>
<dbReference type="Pfam" id="PF14185">
    <property type="entry name" value="SpoIISB_antitox"/>
    <property type="match status" value="1"/>
</dbReference>
<accession>A0A0C2VMX7</accession>
<keyword evidence="2" id="KW-1185">Reference proteome</keyword>
<dbReference type="OrthoDB" id="2936381at2"/>
<organism evidence="1 2">
    <name type="scientific">Jeotgalibacillus soli</name>
    <dbReference type="NCBI Taxonomy" id="889306"/>
    <lineage>
        <taxon>Bacteria</taxon>
        <taxon>Bacillati</taxon>
        <taxon>Bacillota</taxon>
        <taxon>Bacilli</taxon>
        <taxon>Bacillales</taxon>
        <taxon>Caryophanaceae</taxon>
        <taxon>Jeotgalibacillus</taxon>
    </lineage>
</organism>
<sequence>MDWDQIEEVKNKINQSPLKDSEHAMKARLQLPHMGISPHTERIMKENERLLKAFEKKQKRGRFLGLFS</sequence>
<dbReference type="EMBL" id="JXRP01000018">
    <property type="protein sequence ID" value="KIL45358.1"/>
    <property type="molecule type" value="Genomic_DNA"/>
</dbReference>
<reference evidence="1 2" key="1">
    <citation type="submission" date="2015-01" db="EMBL/GenBank/DDBJ databases">
        <title>Genome sequencing of Jeotgalibacillus soli.</title>
        <authorList>
            <person name="Goh K.M."/>
            <person name="Chan K.-G."/>
            <person name="Yaakop A.S."/>
            <person name="Ee R."/>
            <person name="Gan H.M."/>
            <person name="Chan C.S."/>
        </authorList>
    </citation>
    <scope>NUCLEOTIDE SEQUENCE [LARGE SCALE GENOMIC DNA]</scope>
    <source>
        <strain evidence="1 2">P9</strain>
    </source>
</reference>
<dbReference type="Proteomes" id="UP000031938">
    <property type="component" value="Unassembled WGS sequence"/>
</dbReference>
<dbReference type="AlphaFoldDB" id="A0A0C2VMX7"/>
<evidence type="ECO:0000313" key="1">
    <source>
        <dbReference type="EMBL" id="KIL45358.1"/>
    </source>
</evidence>
<proteinExistence type="predicted"/>
<dbReference type="PATRIC" id="fig|889306.3.peg.2915"/>
<comment type="caution">
    <text evidence="1">The sequence shown here is derived from an EMBL/GenBank/DDBJ whole genome shotgun (WGS) entry which is preliminary data.</text>
</comment>
<gene>
    <name evidence="1" type="ORF">KP78_29020</name>
</gene>
<protein>
    <submittedName>
        <fullName evidence="1">Uncharacterized protein</fullName>
    </submittedName>
</protein>
<evidence type="ECO:0000313" key="2">
    <source>
        <dbReference type="Proteomes" id="UP000031938"/>
    </source>
</evidence>
<dbReference type="RefSeq" id="WP_041089684.1">
    <property type="nucleotide sequence ID" value="NZ_JXRP01000018.1"/>
</dbReference>